<evidence type="ECO:0000313" key="2">
    <source>
        <dbReference type="Proteomes" id="UP000264208"/>
    </source>
</evidence>
<keyword evidence="1" id="KW-0614">Plasmid</keyword>
<dbReference type="RefSeq" id="WP_146778529.1">
    <property type="nucleotide sequence ID" value="NZ_AP011527.1"/>
</dbReference>
<dbReference type="EMBL" id="AP011527">
    <property type="protein sequence ID" value="BAP62080.1"/>
    <property type="molecule type" value="Genomic_DNA"/>
</dbReference>
<sequence length="115" mass="13208">MLKFLSKAHVRDVLEIINDHNSITGRGLRHRTGIVPAVLRRLLLDLHAYGLITVVLSQDTTNLAFWDCAITQAGRKAIYIYYEVDQLIKEIENTKKDTGCPYHPKIVNSEERYID</sequence>
<protein>
    <submittedName>
        <fullName evidence="1">Uncharacterized protein</fullName>
    </submittedName>
</protein>
<geneLocation type="plasmid" evidence="2">
    <name>pmmka1 dna</name>
</geneLocation>
<dbReference type="GeneID" id="41280376"/>
<proteinExistence type="predicted"/>
<reference evidence="1 2" key="1">
    <citation type="submission" date="2009-06" db="EMBL/GenBank/DDBJ databases">
        <title>Molecular Evidence for Microbiologically Influenced Corrosion from genome of Methanogen.</title>
        <authorList>
            <person name="Ito N."/>
            <person name="Tsurumaru H."/>
            <person name="Shimizu A."/>
            <person name="Harada T."/>
            <person name="Hosoyama A."/>
            <person name="Horikawa H."/>
            <person name="Wakai S."/>
            <person name="Sasaki K."/>
            <person name="Nishijima K."/>
            <person name="Ataku H."/>
            <person name="Yamazaki J."/>
            <person name="Mise M."/>
            <person name="Yamazaki S."/>
            <person name="Tanikawa S."/>
            <person name="Harayama S."/>
            <person name="Fujita N."/>
        </authorList>
    </citation>
    <scope>NUCLEOTIDE SEQUENCE [LARGE SCALE GENOMIC DNA]</scope>
    <source>
        <strain evidence="2">KA1 ( NBRC 102054)</strain>
        <plasmid evidence="2">pmmka1 dna</plasmid>
    </source>
</reference>
<organism evidence="1 2">
    <name type="scientific">Methanococcus maripaludis KA1</name>
    <dbReference type="NCBI Taxonomy" id="637914"/>
    <lineage>
        <taxon>Archaea</taxon>
        <taxon>Methanobacteriati</taxon>
        <taxon>Methanobacteriota</taxon>
        <taxon>Methanomada group</taxon>
        <taxon>Methanococci</taxon>
        <taxon>Methanococcales</taxon>
        <taxon>Methanococcaceae</taxon>
        <taxon>Methanococcus</taxon>
    </lineage>
</organism>
<accession>A0A2Z5PFT0</accession>
<dbReference type="Proteomes" id="UP000264208">
    <property type="component" value="Plasmid pMMKA1"/>
</dbReference>
<dbReference type="InterPro" id="IPR036390">
    <property type="entry name" value="WH_DNA-bd_sf"/>
</dbReference>
<gene>
    <name evidence="1" type="ORF">MMKA1_p-00070</name>
</gene>
<dbReference type="SUPFAM" id="SSF46785">
    <property type="entry name" value="Winged helix' DNA-binding domain"/>
    <property type="match status" value="1"/>
</dbReference>
<dbReference type="AlphaFoldDB" id="A0A2Z5PFT0"/>
<name>A0A2Z5PFT0_METMI</name>
<dbReference type="KEGG" id="mmak:MMKA1_p-00070"/>
<evidence type="ECO:0000313" key="1">
    <source>
        <dbReference type="EMBL" id="BAP62080.1"/>
    </source>
</evidence>